<comment type="caution">
    <text evidence="8">The sequence shown here is derived from an EMBL/GenBank/DDBJ whole genome shotgun (WGS) entry which is preliminary data.</text>
</comment>
<evidence type="ECO:0000256" key="3">
    <source>
        <dbReference type="ARBA" id="ARBA00023002"/>
    </source>
</evidence>
<evidence type="ECO:0000256" key="1">
    <source>
        <dbReference type="ARBA" id="ARBA00022630"/>
    </source>
</evidence>
<sequence length="378" mass="39643">MSGRLHLAVELGAAGRHPGAWRLGGADPARLFTAPYHLDLVRTAARGGLDLVALPDSLQPPGADPAALPGTLDAVAVAARVAPAVPGIGVVPTVTVTHTEPFHLSKAVATLDFVSTGRAGWQPDVSRTQAEADLFGRARADRDAASLWREAGEAIEVAARLWDSWEDDAEIRDAATGRFVDRDRLHHIDFTGEFFSVTGPSITPRPPQGQPLTVLRGDETEALATVGRYADVVRVAADTVAGAAEARDRVRAAVADAGRDPEQVTVLLDVETLLGDDAAARLRELDALAPADADTVPATLRHVGDPAALAGLLRDAAEERAADGFVLVPLALPSGVDEIVDGLLPALGDAWTPAPYDGTLRDRFGLARPADRYTRTAG</sequence>
<dbReference type="SUPFAM" id="SSF51679">
    <property type="entry name" value="Bacterial luciferase-like"/>
    <property type="match status" value="1"/>
</dbReference>
<feature type="binding site" evidence="6">
    <location>
        <position position="93"/>
    </location>
    <ligand>
        <name>FMN</name>
        <dbReference type="ChEBI" id="CHEBI:58210"/>
    </ligand>
</feature>
<organism evidence="8 9">
    <name type="scientific">Pseudonocardia alni</name>
    <name type="common">Amycolata alni</name>
    <dbReference type="NCBI Taxonomy" id="33907"/>
    <lineage>
        <taxon>Bacteria</taxon>
        <taxon>Bacillati</taxon>
        <taxon>Actinomycetota</taxon>
        <taxon>Actinomycetes</taxon>
        <taxon>Pseudonocardiales</taxon>
        <taxon>Pseudonocardiaceae</taxon>
        <taxon>Pseudonocardia</taxon>
    </lineage>
</organism>
<dbReference type="GO" id="GO:0004497">
    <property type="term" value="F:monooxygenase activity"/>
    <property type="evidence" value="ECO:0007669"/>
    <property type="project" value="UniProtKB-KW"/>
</dbReference>
<feature type="domain" description="Luciferase-like" evidence="7">
    <location>
        <begin position="26"/>
        <end position="315"/>
    </location>
</feature>
<evidence type="ECO:0000256" key="6">
    <source>
        <dbReference type="PIRSR" id="PIRSR000337-1"/>
    </source>
</evidence>
<dbReference type="RefSeq" id="WP_312888920.1">
    <property type="nucleotide sequence ID" value="NZ_BAAAJZ010000007.1"/>
</dbReference>
<feature type="binding site" evidence="6">
    <location>
        <position position="56"/>
    </location>
    <ligand>
        <name>FMN</name>
        <dbReference type="ChEBI" id="CHEBI:58210"/>
    </ligand>
</feature>
<evidence type="ECO:0000313" key="8">
    <source>
        <dbReference type="EMBL" id="NYG04573.1"/>
    </source>
</evidence>
<evidence type="ECO:0000313" key="9">
    <source>
        <dbReference type="Proteomes" id="UP000549695"/>
    </source>
</evidence>
<accession>A0A852W6K5</accession>
<evidence type="ECO:0000259" key="7">
    <source>
        <dbReference type="Pfam" id="PF00296"/>
    </source>
</evidence>
<reference evidence="8 9" key="1">
    <citation type="submission" date="2020-07" db="EMBL/GenBank/DDBJ databases">
        <title>Sequencing the genomes of 1000 actinobacteria strains.</title>
        <authorList>
            <person name="Klenk H.-P."/>
        </authorList>
    </citation>
    <scope>NUCLEOTIDE SEQUENCE [LARGE SCALE GENOMIC DNA]</scope>
    <source>
        <strain evidence="8 9">DSM 44749</strain>
    </source>
</reference>
<dbReference type="AlphaFoldDB" id="A0A852W6K5"/>
<dbReference type="InterPro" id="IPR051260">
    <property type="entry name" value="Diverse_substr_monoxygenases"/>
</dbReference>
<protein>
    <submittedName>
        <fullName evidence="8">Alkanesulfonate monooxygenase SsuD/methylene tetrahydromethanopterin reductase-like flavin-dependent oxidoreductase (Luciferase family)</fullName>
    </submittedName>
</protein>
<dbReference type="InterPro" id="IPR016215">
    <property type="entry name" value="NTA_MOA"/>
</dbReference>
<dbReference type="InterPro" id="IPR036661">
    <property type="entry name" value="Luciferase-like_sf"/>
</dbReference>
<dbReference type="PANTHER" id="PTHR30011">
    <property type="entry name" value="ALKANESULFONATE MONOOXYGENASE-RELATED"/>
    <property type="match status" value="1"/>
</dbReference>
<name>A0A852W6K5_PSEA5</name>
<gene>
    <name evidence="8" type="ORF">HDA37_004858</name>
</gene>
<comment type="similarity">
    <text evidence="5">Belongs to the NtaA/SnaA/DszA monooxygenase family.</text>
</comment>
<dbReference type="Gene3D" id="3.20.20.30">
    <property type="entry name" value="Luciferase-like domain"/>
    <property type="match status" value="1"/>
</dbReference>
<keyword evidence="3" id="KW-0560">Oxidoreductase</keyword>
<evidence type="ECO:0000256" key="2">
    <source>
        <dbReference type="ARBA" id="ARBA00022643"/>
    </source>
</evidence>
<dbReference type="EMBL" id="JACCCZ010000001">
    <property type="protein sequence ID" value="NYG04573.1"/>
    <property type="molecule type" value="Genomic_DNA"/>
</dbReference>
<keyword evidence="4" id="KW-0503">Monooxygenase</keyword>
<proteinExistence type="inferred from homology"/>
<dbReference type="GeneID" id="98054524"/>
<evidence type="ECO:0000256" key="4">
    <source>
        <dbReference type="ARBA" id="ARBA00023033"/>
    </source>
</evidence>
<keyword evidence="1 6" id="KW-0285">Flavoprotein</keyword>
<dbReference type="PANTHER" id="PTHR30011:SF16">
    <property type="entry name" value="C2H2 FINGER DOMAIN TRANSCRIPTION FACTOR (EUROFUNG)-RELATED"/>
    <property type="match status" value="1"/>
</dbReference>
<dbReference type="GO" id="GO:0016705">
    <property type="term" value="F:oxidoreductase activity, acting on paired donors, with incorporation or reduction of molecular oxygen"/>
    <property type="evidence" value="ECO:0007669"/>
    <property type="project" value="InterPro"/>
</dbReference>
<dbReference type="InterPro" id="IPR011251">
    <property type="entry name" value="Luciferase-like_dom"/>
</dbReference>
<evidence type="ECO:0000256" key="5">
    <source>
        <dbReference type="ARBA" id="ARBA00033748"/>
    </source>
</evidence>
<dbReference type="PIRSF" id="PIRSF000337">
    <property type="entry name" value="NTA_MOA"/>
    <property type="match status" value="1"/>
</dbReference>
<dbReference type="Pfam" id="PF00296">
    <property type="entry name" value="Bac_luciferase"/>
    <property type="match status" value="1"/>
</dbReference>
<dbReference type="Proteomes" id="UP000549695">
    <property type="component" value="Unassembled WGS sequence"/>
</dbReference>
<keyword evidence="2 6" id="KW-0288">FMN</keyword>
<keyword evidence="9" id="KW-1185">Reference proteome</keyword>